<reference evidence="2 3" key="1">
    <citation type="submission" date="2022-03" db="EMBL/GenBank/DDBJ databases">
        <title>Complete genome sequence of Lysobacter capsici VKM B-2533 and Lysobacter gummosus 10.1.1, promising sources of lytic agents.</title>
        <authorList>
            <person name="Tarlachkov S.V."/>
            <person name="Kudryakova I.V."/>
            <person name="Afoshin A.S."/>
            <person name="Leontyevskaya E.A."/>
            <person name="Leontyevskaya N.V."/>
        </authorList>
    </citation>
    <scope>NUCLEOTIDE SEQUENCE [LARGE SCALE GENOMIC DNA]</scope>
    <source>
        <strain evidence="2 3">10.1.1</strain>
    </source>
</reference>
<keyword evidence="1" id="KW-0472">Membrane</keyword>
<feature type="transmembrane region" description="Helical" evidence="1">
    <location>
        <begin position="21"/>
        <end position="49"/>
    </location>
</feature>
<keyword evidence="1" id="KW-0812">Transmembrane</keyword>
<organism evidence="2 3">
    <name type="scientific">Lysobacter gummosus</name>
    <dbReference type="NCBI Taxonomy" id="262324"/>
    <lineage>
        <taxon>Bacteria</taxon>
        <taxon>Pseudomonadati</taxon>
        <taxon>Pseudomonadota</taxon>
        <taxon>Gammaproteobacteria</taxon>
        <taxon>Lysobacterales</taxon>
        <taxon>Lysobacteraceae</taxon>
        <taxon>Lysobacter</taxon>
    </lineage>
</organism>
<feature type="transmembrane region" description="Helical" evidence="1">
    <location>
        <begin position="154"/>
        <end position="172"/>
    </location>
</feature>
<evidence type="ECO:0000313" key="2">
    <source>
        <dbReference type="EMBL" id="UNP30389.1"/>
    </source>
</evidence>
<dbReference type="InterPro" id="IPR043130">
    <property type="entry name" value="CDP-OH_PTrfase_TM_dom"/>
</dbReference>
<feature type="transmembrane region" description="Helical" evidence="1">
    <location>
        <begin position="55"/>
        <end position="74"/>
    </location>
</feature>
<evidence type="ECO:0000313" key="3">
    <source>
        <dbReference type="Proteomes" id="UP000829194"/>
    </source>
</evidence>
<dbReference type="EMBL" id="CP093547">
    <property type="protein sequence ID" value="UNP30389.1"/>
    <property type="molecule type" value="Genomic_DNA"/>
</dbReference>
<keyword evidence="3" id="KW-1185">Reference proteome</keyword>
<sequence length="214" mass="22995">MASIYALKGRFQALLRPMVRALHALGVTANQVTAAAALISLALAALVYWGAPHQPWWFALLPAWMFVRMAMNAIDGMLAREFGQQSRLGAYLNELCDVVSDSALYLSLFALAGLHPAPLLAFVLLAVLTEYAGVLGPMIGAPRRYDGPMGKSDRAFVIGLLGLLLALGWIGARTTELALTLGSGMCVWTVVRRVCAGLRHDAAQDVAHRQGEHS</sequence>
<dbReference type="Gene3D" id="1.20.120.1760">
    <property type="match status" value="1"/>
</dbReference>
<accession>A0ABY3XFG8</accession>
<dbReference type="Proteomes" id="UP000829194">
    <property type="component" value="Chromosome"/>
</dbReference>
<evidence type="ECO:0000256" key="1">
    <source>
        <dbReference type="SAM" id="Phobius"/>
    </source>
</evidence>
<dbReference type="InterPro" id="IPR000462">
    <property type="entry name" value="CDP-OH_P_trans"/>
</dbReference>
<dbReference type="Pfam" id="PF01066">
    <property type="entry name" value="CDP-OH_P_transf"/>
    <property type="match status" value="1"/>
</dbReference>
<name>A0ABY3XFG8_9GAMM</name>
<gene>
    <name evidence="2" type="ORF">MOV92_03675</name>
</gene>
<proteinExistence type="predicted"/>
<dbReference type="RefSeq" id="WP_057941628.1">
    <property type="nucleotide sequence ID" value="NZ_CP011131.1"/>
</dbReference>
<keyword evidence="1" id="KW-1133">Transmembrane helix</keyword>
<protein>
    <submittedName>
        <fullName evidence="2">CDP-alcohol phosphatidyltransferase family protein</fullName>
    </submittedName>
</protein>